<reference evidence="4 5" key="1">
    <citation type="submission" date="2011-10" db="EMBL/GenBank/DDBJ databases">
        <title>The Improved High-Quality Draft genome of Leptonema illini DSM 21528.</title>
        <authorList>
            <consortium name="US DOE Joint Genome Institute (JGI-PGF)"/>
            <person name="Lucas S."/>
            <person name="Copeland A."/>
            <person name="Lapidus A."/>
            <person name="Glavina del Rio T."/>
            <person name="Dalin E."/>
            <person name="Tice H."/>
            <person name="Bruce D."/>
            <person name="Goodwin L."/>
            <person name="Pitluck S."/>
            <person name="Peters L."/>
            <person name="Mikhailova N."/>
            <person name="Held B."/>
            <person name="Kyrpides N."/>
            <person name="Mavromatis K."/>
            <person name="Ivanova N."/>
            <person name="Markowitz V."/>
            <person name="Cheng J.-F."/>
            <person name="Hugenholtz P."/>
            <person name="Woyke T."/>
            <person name="Wu D."/>
            <person name="Gronow S."/>
            <person name="Wellnitz S."/>
            <person name="Brambilla E.-M."/>
            <person name="Klenk H.-P."/>
            <person name="Eisen J.A."/>
        </authorList>
    </citation>
    <scope>NUCLEOTIDE SEQUENCE [LARGE SCALE GENOMIC DNA]</scope>
    <source>
        <strain evidence="4 5">DSM 21528</strain>
    </source>
</reference>
<accession>H2CAZ4</accession>
<dbReference type="HOGENOM" id="CLU_013985_34_6_12"/>
<dbReference type="AlphaFoldDB" id="H2CAZ4"/>
<dbReference type="GO" id="GO:0016747">
    <property type="term" value="F:acyltransferase activity, transferring groups other than amino-acyl groups"/>
    <property type="evidence" value="ECO:0007669"/>
    <property type="project" value="InterPro"/>
</dbReference>
<gene>
    <name evidence="4" type="ORF">Lepil_3939</name>
</gene>
<dbReference type="Pfam" id="PF00583">
    <property type="entry name" value="Acetyltransf_1"/>
    <property type="match status" value="1"/>
</dbReference>
<sequence>MNIAAVAVVAVAAIVADAIDRTMYKSKKGTAVPFFVPRVSGDGDGVSKAQFMNIRIRRVRQEDIGFIYEMVCDLEHQRLNRREFNAVFRANLNNPDVHYLIAFNNDAPVGFGSLHIQRLLHHTGAVGEVQELYTSPDVRGLGIGKQLLAALRRIAVKKKCKNLEVTSNRRREAAHRFYVREGMQQSHFKFVEELSGDADE</sequence>
<dbReference type="PROSITE" id="PS51186">
    <property type="entry name" value="GNAT"/>
    <property type="match status" value="1"/>
</dbReference>
<dbReference type="CDD" id="cd04301">
    <property type="entry name" value="NAT_SF"/>
    <property type="match status" value="1"/>
</dbReference>
<dbReference type="SUPFAM" id="SSF55729">
    <property type="entry name" value="Acyl-CoA N-acyltransferases (Nat)"/>
    <property type="match status" value="1"/>
</dbReference>
<evidence type="ECO:0000313" key="5">
    <source>
        <dbReference type="Proteomes" id="UP000005737"/>
    </source>
</evidence>
<organism evidence="4 5">
    <name type="scientific">Leptonema illini DSM 21528</name>
    <dbReference type="NCBI Taxonomy" id="929563"/>
    <lineage>
        <taxon>Bacteria</taxon>
        <taxon>Pseudomonadati</taxon>
        <taxon>Spirochaetota</taxon>
        <taxon>Spirochaetia</taxon>
        <taxon>Leptospirales</taxon>
        <taxon>Leptospiraceae</taxon>
        <taxon>Leptonema</taxon>
    </lineage>
</organism>
<dbReference type="InterPro" id="IPR050832">
    <property type="entry name" value="Bact_Acetyltransf"/>
</dbReference>
<dbReference type="EMBL" id="JH597773">
    <property type="protein sequence ID" value="EHQ08589.1"/>
    <property type="molecule type" value="Genomic_DNA"/>
</dbReference>
<keyword evidence="1 4" id="KW-0808">Transferase</keyword>
<dbReference type="PANTHER" id="PTHR43877:SF2">
    <property type="entry name" value="AMINOALKYLPHOSPHONATE N-ACETYLTRANSFERASE-RELATED"/>
    <property type="match status" value="1"/>
</dbReference>
<proteinExistence type="predicted"/>
<protein>
    <submittedName>
        <fullName evidence="4">GCN5-related N-acetyltransferase</fullName>
    </submittedName>
</protein>
<dbReference type="RefSeq" id="WP_002775411.1">
    <property type="nucleotide sequence ID" value="NZ_JH597773.1"/>
</dbReference>
<feature type="domain" description="N-acetyltransferase" evidence="3">
    <location>
        <begin position="54"/>
        <end position="200"/>
    </location>
</feature>
<dbReference type="STRING" id="183.GCA_002009735_02433"/>
<name>H2CAZ4_9LEPT</name>
<keyword evidence="2" id="KW-0012">Acyltransferase</keyword>
<dbReference type="Proteomes" id="UP000005737">
    <property type="component" value="Unassembled WGS sequence"/>
</dbReference>
<dbReference type="Gene3D" id="3.40.630.30">
    <property type="match status" value="1"/>
</dbReference>
<dbReference type="PANTHER" id="PTHR43877">
    <property type="entry name" value="AMINOALKYLPHOSPHONATE N-ACETYLTRANSFERASE-RELATED-RELATED"/>
    <property type="match status" value="1"/>
</dbReference>
<dbReference type="InterPro" id="IPR016181">
    <property type="entry name" value="Acyl_CoA_acyltransferase"/>
</dbReference>
<evidence type="ECO:0000256" key="2">
    <source>
        <dbReference type="ARBA" id="ARBA00023315"/>
    </source>
</evidence>
<evidence type="ECO:0000259" key="3">
    <source>
        <dbReference type="PROSITE" id="PS51186"/>
    </source>
</evidence>
<dbReference type="InterPro" id="IPR000182">
    <property type="entry name" value="GNAT_dom"/>
</dbReference>
<evidence type="ECO:0000256" key="1">
    <source>
        <dbReference type="ARBA" id="ARBA00022679"/>
    </source>
</evidence>
<evidence type="ECO:0000313" key="4">
    <source>
        <dbReference type="EMBL" id="EHQ08589.1"/>
    </source>
</evidence>
<keyword evidence="5" id="KW-1185">Reference proteome</keyword>